<evidence type="ECO:0000313" key="1">
    <source>
        <dbReference type="EMBL" id="CAK5081386.1"/>
    </source>
</evidence>
<evidence type="ECO:0000313" key="2">
    <source>
        <dbReference type="Proteomes" id="UP001497535"/>
    </source>
</evidence>
<proteinExistence type="predicted"/>
<accession>A0ACB0ZR13</accession>
<reference evidence="1" key="1">
    <citation type="submission" date="2023-11" db="EMBL/GenBank/DDBJ databases">
        <authorList>
            <person name="Poullet M."/>
        </authorList>
    </citation>
    <scope>NUCLEOTIDE SEQUENCE</scope>
    <source>
        <strain evidence="1">E1834</strain>
    </source>
</reference>
<gene>
    <name evidence="1" type="ORF">MENTE1834_LOCUS28616</name>
</gene>
<organism evidence="1 2">
    <name type="scientific">Meloidogyne enterolobii</name>
    <name type="common">Root-knot nematode worm</name>
    <name type="synonym">Meloidogyne mayaguensis</name>
    <dbReference type="NCBI Taxonomy" id="390850"/>
    <lineage>
        <taxon>Eukaryota</taxon>
        <taxon>Metazoa</taxon>
        <taxon>Ecdysozoa</taxon>
        <taxon>Nematoda</taxon>
        <taxon>Chromadorea</taxon>
        <taxon>Rhabditida</taxon>
        <taxon>Tylenchina</taxon>
        <taxon>Tylenchomorpha</taxon>
        <taxon>Tylenchoidea</taxon>
        <taxon>Meloidogynidae</taxon>
        <taxon>Meloidogyninae</taxon>
        <taxon>Meloidogyne</taxon>
    </lineage>
</organism>
<name>A0ACB0ZR13_MELEN</name>
<keyword evidence="2" id="KW-1185">Reference proteome</keyword>
<protein>
    <submittedName>
        <fullName evidence="1">Uncharacterized protein</fullName>
    </submittedName>
</protein>
<dbReference type="EMBL" id="CAVMJV010000044">
    <property type="protein sequence ID" value="CAK5081386.1"/>
    <property type="molecule type" value="Genomic_DNA"/>
</dbReference>
<dbReference type="Proteomes" id="UP001497535">
    <property type="component" value="Unassembled WGS sequence"/>
</dbReference>
<comment type="caution">
    <text evidence="1">The sequence shown here is derived from an EMBL/GenBank/DDBJ whole genome shotgun (WGS) entry which is preliminary data.</text>
</comment>
<sequence length="91" mass="11106">MLVELLRIFVVFDFVFVKINGEIGGILMLFGFDLFLLKMLSKYFFFYLLLLNFFVVFVWIWPGIKIIFMFVYYLYQGSRRQKTKFPIFKNI</sequence>